<gene>
    <name evidence="1" type="ORF">SAMN04488515_0447</name>
</gene>
<sequence length="216" mass="24336">MIISPGRNYIFVHAPKTGGTAMALALEDRAMKDDILIGDTPKAIKRRNRLKRLTPKGRLWKHSTLADIEGIISRDQMAGMMVFTLTRNPWDRLVSYYHWLQMQDFDHQAVGLAKTLSFNDFLQHEAILPAFAAQPVRTMGTDGAGTDHLTHLIRLEHWEKDIAPVCAQLGFDIVLTRVNASMRARDYRLYYTAAEVDLVAQACADDIADGGYSFDD</sequence>
<dbReference type="SUPFAM" id="SSF52540">
    <property type="entry name" value="P-loop containing nucleoside triphosphate hydrolases"/>
    <property type="match status" value="1"/>
</dbReference>
<dbReference type="RefSeq" id="WP_089989741.1">
    <property type="nucleotide sequence ID" value="NZ_FOIZ01000001.1"/>
</dbReference>
<dbReference type="GO" id="GO:0016740">
    <property type="term" value="F:transferase activity"/>
    <property type="evidence" value="ECO:0007669"/>
    <property type="project" value="UniProtKB-KW"/>
</dbReference>
<protein>
    <submittedName>
        <fullName evidence="1">Sulfotransferase family protein</fullName>
    </submittedName>
</protein>
<name>A0A1I0N707_9RHOB</name>
<keyword evidence="2" id="KW-1185">Reference proteome</keyword>
<dbReference type="STRING" id="364200.SAMN04488515_0447"/>
<evidence type="ECO:0000313" key="2">
    <source>
        <dbReference type="Proteomes" id="UP000199167"/>
    </source>
</evidence>
<dbReference type="InterPro" id="IPR027417">
    <property type="entry name" value="P-loop_NTPase"/>
</dbReference>
<keyword evidence="1" id="KW-0808">Transferase</keyword>
<dbReference type="OrthoDB" id="288532at2"/>
<organism evidence="1 2">
    <name type="scientific">Cognatiyoonia koreensis</name>
    <dbReference type="NCBI Taxonomy" id="364200"/>
    <lineage>
        <taxon>Bacteria</taxon>
        <taxon>Pseudomonadati</taxon>
        <taxon>Pseudomonadota</taxon>
        <taxon>Alphaproteobacteria</taxon>
        <taxon>Rhodobacterales</taxon>
        <taxon>Paracoccaceae</taxon>
        <taxon>Cognatiyoonia</taxon>
    </lineage>
</organism>
<evidence type="ECO:0000313" key="1">
    <source>
        <dbReference type="EMBL" id="SEV96941.1"/>
    </source>
</evidence>
<dbReference type="AlphaFoldDB" id="A0A1I0N707"/>
<dbReference type="Proteomes" id="UP000199167">
    <property type="component" value="Unassembled WGS sequence"/>
</dbReference>
<dbReference type="Gene3D" id="3.40.50.300">
    <property type="entry name" value="P-loop containing nucleotide triphosphate hydrolases"/>
    <property type="match status" value="1"/>
</dbReference>
<reference evidence="1 2" key="1">
    <citation type="submission" date="2016-10" db="EMBL/GenBank/DDBJ databases">
        <authorList>
            <person name="de Groot N.N."/>
        </authorList>
    </citation>
    <scope>NUCLEOTIDE SEQUENCE [LARGE SCALE GENOMIC DNA]</scope>
    <source>
        <strain evidence="1 2">DSM 17925</strain>
    </source>
</reference>
<accession>A0A1I0N707</accession>
<dbReference type="EMBL" id="FOIZ01000001">
    <property type="protein sequence ID" value="SEV96941.1"/>
    <property type="molecule type" value="Genomic_DNA"/>
</dbReference>
<proteinExistence type="predicted"/>